<comment type="caution">
    <text evidence="1">The sequence shown here is derived from an EMBL/GenBank/DDBJ whole genome shotgun (WGS) entry which is preliminary data.</text>
</comment>
<accession>A0ACA9NZT4</accession>
<dbReference type="EMBL" id="CAJVPT010026053">
    <property type="protein sequence ID" value="CAG8677897.1"/>
    <property type="molecule type" value="Genomic_DNA"/>
</dbReference>
<proteinExistence type="predicted"/>
<dbReference type="Proteomes" id="UP000789525">
    <property type="component" value="Unassembled WGS sequence"/>
</dbReference>
<protein>
    <submittedName>
        <fullName evidence="1">471_t:CDS:1</fullName>
    </submittedName>
</protein>
<sequence>MVATRTETQETHNGRGYSRGTGSNDIPLGATVKMTFTPPNEEVADNQVEQDAKPSEALPSPGAVIAIETPKQVEDQEQLQPVKTKKGKPRKPREPPPPAQQKALVAEEKRKKALEQENAYLEANKVTTRSAANSTVLSDQVNGTSYLPQAQSDSVEGVTPNTEHSSKEKRSKKAE</sequence>
<feature type="non-terminal residue" evidence="1">
    <location>
        <position position="175"/>
    </location>
</feature>
<gene>
    <name evidence="1" type="ORF">ACOLOM_LOCUS9220</name>
</gene>
<evidence type="ECO:0000313" key="1">
    <source>
        <dbReference type="EMBL" id="CAG8677897.1"/>
    </source>
</evidence>
<reference evidence="1" key="1">
    <citation type="submission" date="2021-06" db="EMBL/GenBank/DDBJ databases">
        <authorList>
            <person name="Kallberg Y."/>
            <person name="Tangrot J."/>
            <person name="Rosling A."/>
        </authorList>
    </citation>
    <scope>NUCLEOTIDE SEQUENCE</scope>
    <source>
        <strain evidence="1">CL356</strain>
    </source>
</reference>
<name>A0ACA9NZT4_9GLOM</name>
<keyword evidence="2" id="KW-1185">Reference proteome</keyword>
<evidence type="ECO:0000313" key="2">
    <source>
        <dbReference type="Proteomes" id="UP000789525"/>
    </source>
</evidence>
<organism evidence="1 2">
    <name type="scientific">Acaulospora colombiana</name>
    <dbReference type="NCBI Taxonomy" id="27376"/>
    <lineage>
        <taxon>Eukaryota</taxon>
        <taxon>Fungi</taxon>
        <taxon>Fungi incertae sedis</taxon>
        <taxon>Mucoromycota</taxon>
        <taxon>Glomeromycotina</taxon>
        <taxon>Glomeromycetes</taxon>
        <taxon>Diversisporales</taxon>
        <taxon>Acaulosporaceae</taxon>
        <taxon>Acaulospora</taxon>
    </lineage>
</organism>